<dbReference type="Proteomes" id="UP000011783">
    <property type="component" value="Unassembled WGS sequence"/>
</dbReference>
<dbReference type="BioCyc" id="LBOR1193007:G11KN-4229-MONOMER"/>
<evidence type="ECO:0000313" key="2">
    <source>
        <dbReference type="Proteomes" id="UP000011783"/>
    </source>
</evidence>
<accession>M3H4S3</accession>
<protein>
    <submittedName>
        <fullName evidence="1">Uncharacterized protein</fullName>
    </submittedName>
</protein>
<comment type="caution">
    <text evidence="1">The sequence shown here is derived from an EMBL/GenBank/DDBJ whole genome shotgun (WGS) entry which is preliminary data.</text>
</comment>
<proteinExistence type="predicted"/>
<gene>
    <name evidence="1" type="ORF">LEP1GSC123_4365</name>
</gene>
<organism evidence="1 2">
    <name type="scientific">Leptospira borgpetersenii str. 200701203</name>
    <dbReference type="NCBI Taxonomy" id="1193007"/>
    <lineage>
        <taxon>Bacteria</taxon>
        <taxon>Pseudomonadati</taxon>
        <taxon>Spirochaetota</taxon>
        <taxon>Spirochaetia</taxon>
        <taxon>Leptospirales</taxon>
        <taxon>Leptospiraceae</taxon>
        <taxon>Leptospira</taxon>
    </lineage>
</organism>
<dbReference type="EMBL" id="AKWO02000007">
    <property type="protein sequence ID" value="EMG02074.1"/>
    <property type="molecule type" value="Genomic_DNA"/>
</dbReference>
<evidence type="ECO:0000313" key="1">
    <source>
        <dbReference type="EMBL" id="EMG02074.1"/>
    </source>
</evidence>
<sequence>MTSVSRRRRVEVALPVEVEFKTKIDGAFAPNKLTDRLRNFETGSVGSRNKSEKNSILRLSFLDLISFRIAFQGV</sequence>
<dbReference type="AlphaFoldDB" id="M3H4S3"/>
<reference evidence="1 2" key="1">
    <citation type="submission" date="2013-01" db="EMBL/GenBank/DDBJ databases">
        <authorList>
            <person name="Harkins D.M."/>
            <person name="Durkin A.S."/>
            <person name="Brinkac L.M."/>
            <person name="Haft D.H."/>
            <person name="Selengut J.D."/>
            <person name="Sanka R."/>
            <person name="DePew J."/>
            <person name="Purushe J."/>
            <person name="Picardeau M."/>
            <person name="Werts C."/>
            <person name="Goarant C."/>
            <person name="Vinetz J.M."/>
            <person name="Sutton G.G."/>
            <person name="Nierman W.C."/>
            <person name="Fouts D.E."/>
        </authorList>
    </citation>
    <scope>NUCLEOTIDE SEQUENCE [LARGE SCALE GENOMIC DNA]</scope>
    <source>
        <strain evidence="1 2">200701203</strain>
    </source>
</reference>
<name>M3H4S3_LEPBO</name>